<name>A0A0B4CZM9_9FLAO</name>
<dbReference type="Proteomes" id="UP000031167">
    <property type="component" value="Unassembled WGS sequence"/>
</dbReference>
<keyword evidence="1" id="KW-0812">Transmembrane</keyword>
<keyword evidence="1" id="KW-0472">Membrane</keyword>
<feature type="transmembrane region" description="Helical" evidence="1">
    <location>
        <begin position="20"/>
        <end position="36"/>
    </location>
</feature>
<feature type="domain" description="2TM" evidence="2">
    <location>
        <begin position="5"/>
        <end position="82"/>
    </location>
</feature>
<dbReference type="RefSeq" id="WP_039371569.1">
    <property type="nucleotide sequence ID" value="NZ_JWTA01000015.1"/>
</dbReference>
<evidence type="ECO:0000313" key="3">
    <source>
        <dbReference type="EMBL" id="KIC61787.1"/>
    </source>
</evidence>
<organism evidence="3 4">
    <name type="scientific">Chryseobacterium taiwanense</name>
    <dbReference type="NCBI Taxonomy" id="363331"/>
    <lineage>
        <taxon>Bacteria</taxon>
        <taxon>Pseudomonadati</taxon>
        <taxon>Bacteroidota</taxon>
        <taxon>Flavobacteriia</taxon>
        <taxon>Flavobacteriales</taxon>
        <taxon>Weeksellaceae</taxon>
        <taxon>Chryseobacterium group</taxon>
        <taxon>Chryseobacterium</taxon>
    </lineage>
</organism>
<keyword evidence="4" id="KW-1185">Reference proteome</keyword>
<dbReference type="AlphaFoldDB" id="A0A0B4CZM9"/>
<comment type="caution">
    <text evidence="3">The sequence shown here is derived from an EMBL/GenBank/DDBJ whole genome shotgun (WGS) entry which is preliminary data.</text>
</comment>
<dbReference type="EMBL" id="JWTA01000015">
    <property type="protein sequence ID" value="KIC61787.1"/>
    <property type="molecule type" value="Genomic_DNA"/>
</dbReference>
<keyword evidence="1" id="KW-1133">Transmembrane helix</keyword>
<evidence type="ECO:0000256" key="1">
    <source>
        <dbReference type="SAM" id="Phobius"/>
    </source>
</evidence>
<reference evidence="3 4" key="1">
    <citation type="submission" date="2014-12" db="EMBL/GenBank/DDBJ databases">
        <title>Genome sequencing of Chryseobacterium taiwanense TPW19.</title>
        <authorList>
            <person name="Tan P.W."/>
            <person name="Chan K.-G."/>
        </authorList>
    </citation>
    <scope>NUCLEOTIDE SEQUENCE [LARGE SCALE GENOMIC DNA]</scope>
    <source>
        <strain evidence="3 4">TPW19</strain>
    </source>
</reference>
<dbReference type="InterPro" id="IPR025698">
    <property type="entry name" value="2TM_dom"/>
</dbReference>
<accession>A0A0B4CZM9</accession>
<dbReference type="STRING" id="363331.RM51_15495"/>
<dbReference type="Pfam" id="PF13239">
    <property type="entry name" value="2TM"/>
    <property type="match status" value="1"/>
</dbReference>
<dbReference type="OrthoDB" id="1260494at2"/>
<evidence type="ECO:0000259" key="2">
    <source>
        <dbReference type="Pfam" id="PF13239"/>
    </source>
</evidence>
<feature type="transmembrane region" description="Helical" evidence="1">
    <location>
        <begin position="48"/>
        <end position="68"/>
    </location>
</feature>
<proteinExistence type="predicted"/>
<gene>
    <name evidence="3" type="ORF">RM51_15495</name>
</gene>
<protein>
    <recommendedName>
        <fullName evidence="2">2TM domain-containing protein</fullName>
    </recommendedName>
</protein>
<evidence type="ECO:0000313" key="4">
    <source>
        <dbReference type="Proteomes" id="UP000031167"/>
    </source>
</evidence>
<sequence>MDYNQAQQRVSDLKKFYKNLLWFGIVAFIIYFDDIFEKGILHFSEWNGSIILMIWGIILTVKAVKLFLLDSQWEKNVIEKEMRKSKEPIKF</sequence>